<gene>
    <name evidence="2" type="ORF">H6A60_00370</name>
</gene>
<dbReference type="SMART" id="SM00834">
    <property type="entry name" value="CxxC_CXXC_SSSS"/>
    <property type="match status" value="1"/>
</dbReference>
<sequence>MPIYAYKCSSCGFEKDYLQKMSDKPLTKCPNCGKDTFRKELSAPGFELKGSGWAATDFGGGPKAVPAVHARNNKN</sequence>
<protein>
    <submittedName>
        <fullName evidence="2">Zinc ribbon domain-containing protein</fullName>
    </submittedName>
</protein>
<evidence type="ECO:0000259" key="1">
    <source>
        <dbReference type="SMART" id="SM00834"/>
    </source>
</evidence>
<dbReference type="EMBL" id="JACJJC010000001">
    <property type="protein sequence ID" value="MBM6702968.1"/>
    <property type="molecule type" value="Genomic_DNA"/>
</dbReference>
<keyword evidence="3" id="KW-1185">Reference proteome</keyword>
<evidence type="ECO:0000313" key="3">
    <source>
        <dbReference type="Proteomes" id="UP000715095"/>
    </source>
</evidence>
<dbReference type="NCBIfam" id="TIGR02605">
    <property type="entry name" value="CxxC_CxxC_SSSS"/>
    <property type="match status" value="1"/>
</dbReference>
<dbReference type="Gene3D" id="2.20.28.30">
    <property type="entry name" value="RNA polymerase ii, chain L"/>
    <property type="match status" value="1"/>
</dbReference>
<dbReference type="Pfam" id="PF09723">
    <property type="entry name" value="Zn_ribbon_8"/>
    <property type="match status" value="1"/>
</dbReference>
<accession>A0ABS2DQH0</accession>
<dbReference type="Proteomes" id="UP000715095">
    <property type="component" value="Unassembled WGS sequence"/>
</dbReference>
<organism evidence="2 3">
    <name type="scientific">Sutterella massiliensis</name>
    <dbReference type="NCBI Taxonomy" id="1816689"/>
    <lineage>
        <taxon>Bacteria</taxon>
        <taxon>Pseudomonadati</taxon>
        <taxon>Pseudomonadota</taxon>
        <taxon>Betaproteobacteria</taxon>
        <taxon>Burkholderiales</taxon>
        <taxon>Sutterellaceae</taxon>
        <taxon>Sutterella</taxon>
    </lineage>
</organism>
<comment type="caution">
    <text evidence="2">The sequence shown here is derived from an EMBL/GenBank/DDBJ whole genome shotgun (WGS) entry which is preliminary data.</text>
</comment>
<dbReference type="RefSeq" id="WP_205101363.1">
    <property type="nucleotide sequence ID" value="NZ_JACJJC010000001.1"/>
</dbReference>
<feature type="domain" description="Putative regulatory protein FmdB zinc ribbon" evidence="1">
    <location>
        <begin position="1"/>
        <end position="42"/>
    </location>
</feature>
<name>A0ABS2DQH0_9BURK</name>
<dbReference type="InterPro" id="IPR013429">
    <property type="entry name" value="Regulatory_FmdB_Zinc_ribbon"/>
</dbReference>
<reference evidence="2 3" key="1">
    <citation type="journal article" date="2021" name="Sci. Rep.">
        <title>The distribution of antibiotic resistance genes in chicken gut microbiota commensals.</title>
        <authorList>
            <person name="Juricova H."/>
            <person name="Matiasovicova J."/>
            <person name="Kubasova T."/>
            <person name="Cejkova D."/>
            <person name="Rychlik I."/>
        </authorList>
    </citation>
    <scope>NUCLEOTIDE SEQUENCE [LARGE SCALE GENOMIC DNA]</scope>
    <source>
        <strain evidence="2 3">An829</strain>
    </source>
</reference>
<evidence type="ECO:0000313" key="2">
    <source>
        <dbReference type="EMBL" id="MBM6702968.1"/>
    </source>
</evidence>
<dbReference type="PANTHER" id="PTHR34404:SF2">
    <property type="entry name" value="CONSERVED SERINE RICH PROTEIN"/>
    <property type="match status" value="1"/>
</dbReference>
<proteinExistence type="predicted"/>
<dbReference type="SUPFAM" id="SSF63393">
    <property type="entry name" value="RNA polymerase subunits"/>
    <property type="match status" value="1"/>
</dbReference>
<dbReference type="InterPro" id="IPR029040">
    <property type="entry name" value="RPABC4/Spt4"/>
</dbReference>
<dbReference type="PANTHER" id="PTHR34404">
    <property type="entry name" value="REGULATORY PROTEIN, FMDB FAMILY"/>
    <property type="match status" value="1"/>
</dbReference>